<dbReference type="CDD" id="cd01949">
    <property type="entry name" value="GGDEF"/>
    <property type="match status" value="1"/>
</dbReference>
<evidence type="ECO:0000256" key="3">
    <source>
        <dbReference type="SAM" id="Phobius"/>
    </source>
</evidence>
<dbReference type="Pfam" id="PF00990">
    <property type="entry name" value="GGDEF"/>
    <property type="match status" value="1"/>
</dbReference>
<sequence>MPLFDLRTVVLMSSVMPGLMAIALFSLARSFPVNIRGIRQWASGSLIVSASAVLLALRGEVPDWLSILVANAGIMSGTSLGLIGSQLFFGRPVTWRSVAIVLFIGTAGTAWYWLMEDSVAARAACVTGVLALLYGAHGRVMLRYGRPGHSAMALGAMLLAECAVALMRFATVVAVPGRLSGFFQAGPLHTFYLMAGAFFSLVITVGFLLVAMDRLRTQLEQHSYRDPLTGLQNRRAFAAAFEKEREQTSRTGGVLSMLLLDLDHFKHVNDQHGHDAGDRVLVDFAQRTASVLSTRGHLCRWGGEEFAVLLPDMFADDAYLLAERIRMRIADQGPGASAIHYTCSAGVACMAAAHATLEELARDADAALYRAKDAGRNRVEISDQAYVA</sequence>
<gene>
    <name evidence="5" type="ORF">F4827_003360</name>
</gene>
<dbReference type="FunFam" id="3.30.70.270:FF:000001">
    <property type="entry name" value="Diguanylate cyclase domain protein"/>
    <property type="match status" value="1"/>
</dbReference>
<dbReference type="SUPFAM" id="SSF55073">
    <property type="entry name" value="Nucleotide cyclase"/>
    <property type="match status" value="1"/>
</dbReference>
<proteinExistence type="predicted"/>
<accession>A0A7W9U044</accession>
<feature type="transmembrane region" description="Helical" evidence="3">
    <location>
        <begin position="40"/>
        <end position="58"/>
    </location>
</feature>
<evidence type="ECO:0000256" key="1">
    <source>
        <dbReference type="ARBA" id="ARBA00012528"/>
    </source>
</evidence>
<feature type="transmembrane region" description="Helical" evidence="3">
    <location>
        <begin position="190"/>
        <end position="211"/>
    </location>
</feature>
<evidence type="ECO:0000313" key="6">
    <source>
        <dbReference type="Proteomes" id="UP000571554"/>
    </source>
</evidence>
<dbReference type="PANTHER" id="PTHR45138:SF9">
    <property type="entry name" value="DIGUANYLATE CYCLASE DGCM-RELATED"/>
    <property type="match status" value="1"/>
</dbReference>
<dbReference type="GO" id="GO:0043709">
    <property type="term" value="P:cell adhesion involved in single-species biofilm formation"/>
    <property type="evidence" value="ECO:0007669"/>
    <property type="project" value="TreeGrafter"/>
</dbReference>
<dbReference type="PROSITE" id="PS50887">
    <property type="entry name" value="GGDEF"/>
    <property type="match status" value="1"/>
</dbReference>
<feature type="transmembrane region" description="Helical" evidence="3">
    <location>
        <begin position="95"/>
        <end position="113"/>
    </location>
</feature>
<dbReference type="Proteomes" id="UP000571554">
    <property type="component" value="Unassembled WGS sequence"/>
</dbReference>
<dbReference type="EMBL" id="JACHBW010000009">
    <property type="protein sequence ID" value="MBB6103505.1"/>
    <property type="molecule type" value="Genomic_DNA"/>
</dbReference>
<keyword evidence="6" id="KW-1185">Reference proteome</keyword>
<keyword evidence="3" id="KW-0812">Transmembrane</keyword>
<dbReference type="Gene3D" id="3.30.70.270">
    <property type="match status" value="1"/>
</dbReference>
<reference evidence="5 6" key="1">
    <citation type="submission" date="2020-08" db="EMBL/GenBank/DDBJ databases">
        <title>Above-ground endophytic microbial communities from plants in different locations in the United States.</title>
        <authorList>
            <person name="Frank C."/>
        </authorList>
    </citation>
    <scope>NUCLEOTIDE SEQUENCE [LARGE SCALE GENOMIC DNA]</scope>
    <source>
        <strain evidence="5 6">WP4_2_2</strain>
    </source>
</reference>
<feature type="transmembrane region" description="Helical" evidence="3">
    <location>
        <begin position="119"/>
        <end position="136"/>
    </location>
</feature>
<feature type="transmembrane region" description="Helical" evidence="3">
    <location>
        <begin position="148"/>
        <end position="170"/>
    </location>
</feature>
<feature type="transmembrane region" description="Helical" evidence="3">
    <location>
        <begin position="6"/>
        <end position="28"/>
    </location>
</feature>
<dbReference type="SMART" id="SM00267">
    <property type="entry name" value="GGDEF"/>
    <property type="match status" value="1"/>
</dbReference>
<organism evidence="5 6">
    <name type="scientific">Paraburkholderia bannensis</name>
    <dbReference type="NCBI Taxonomy" id="765414"/>
    <lineage>
        <taxon>Bacteria</taxon>
        <taxon>Pseudomonadati</taxon>
        <taxon>Pseudomonadota</taxon>
        <taxon>Betaproteobacteria</taxon>
        <taxon>Burkholderiales</taxon>
        <taxon>Burkholderiaceae</taxon>
        <taxon>Paraburkholderia</taxon>
    </lineage>
</organism>
<dbReference type="GO" id="GO:0052621">
    <property type="term" value="F:diguanylate cyclase activity"/>
    <property type="evidence" value="ECO:0007669"/>
    <property type="project" value="UniProtKB-EC"/>
</dbReference>
<dbReference type="InterPro" id="IPR000160">
    <property type="entry name" value="GGDEF_dom"/>
</dbReference>
<dbReference type="RefSeq" id="WP_183725026.1">
    <property type="nucleotide sequence ID" value="NZ_JACHBW010000009.1"/>
</dbReference>
<comment type="catalytic activity">
    <reaction evidence="2">
        <text>2 GTP = 3',3'-c-di-GMP + 2 diphosphate</text>
        <dbReference type="Rhea" id="RHEA:24898"/>
        <dbReference type="ChEBI" id="CHEBI:33019"/>
        <dbReference type="ChEBI" id="CHEBI:37565"/>
        <dbReference type="ChEBI" id="CHEBI:58805"/>
        <dbReference type="EC" id="2.7.7.65"/>
    </reaction>
</comment>
<evidence type="ECO:0000313" key="5">
    <source>
        <dbReference type="EMBL" id="MBB6103505.1"/>
    </source>
</evidence>
<feature type="transmembrane region" description="Helical" evidence="3">
    <location>
        <begin position="64"/>
        <end position="83"/>
    </location>
</feature>
<protein>
    <recommendedName>
        <fullName evidence="1">diguanylate cyclase</fullName>
        <ecNumber evidence="1">2.7.7.65</ecNumber>
    </recommendedName>
</protein>
<dbReference type="GO" id="GO:0005886">
    <property type="term" value="C:plasma membrane"/>
    <property type="evidence" value="ECO:0007669"/>
    <property type="project" value="TreeGrafter"/>
</dbReference>
<keyword evidence="3" id="KW-1133">Transmembrane helix</keyword>
<comment type="caution">
    <text evidence="5">The sequence shown here is derived from an EMBL/GenBank/DDBJ whole genome shotgun (WGS) entry which is preliminary data.</text>
</comment>
<dbReference type="InterPro" id="IPR050469">
    <property type="entry name" value="Diguanylate_Cyclase"/>
</dbReference>
<evidence type="ECO:0000259" key="4">
    <source>
        <dbReference type="PROSITE" id="PS50887"/>
    </source>
</evidence>
<dbReference type="NCBIfam" id="TIGR00254">
    <property type="entry name" value="GGDEF"/>
    <property type="match status" value="1"/>
</dbReference>
<dbReference type="GO" id="GO:1902201">
    <property type="term" value="P:negative regulation of bacterial-type flagellum-dependent cell motility"/>
    <property type="evidence" value="ECO:0007669"/>
    <property type="project" value="TreeGrafter"/>
</dbReference>
<evidence type="ECO:0000256" key="2">
    <source>
        <dbReference type="ARBA" id="ARBA00034247"/>
    </source>
</evidence>
<dbReference type="AlphaFoldDB" id="A0A7W9U044"/>
<feature type="domain" description="GGDEF" evidence="4">
    <location>
        <begin position="253"/>
        <end position="384"/>
    </location>
</feature>
<keyword evidence="3" id="KW-0472">Membrane</keyword>
<dbReference type="PANTHER" id="PTHR45138">
    <property type="entry name" value="REGULATORY COMPONENTS OF SENSORY TRANSDUCTION SYSTEM"/>
    <property type="match status" value="1"/>
</dbReference>
<dbReference type="EC" id="2.7.7.65" evidence="1"/>
<dbReference type="InterPro" id="IPR043128">
    <property type="entry name" value="Rev_trsase/Diguanyl_cyclase"/>
</dbReference>
<name>A0A7W9U044_9BURK</name>
<dbReference type="InterPro" id="IPR029787">
    <property type="entry name" value="Nucleotide_cyclase"/>
</dbReference>